<dbReference type="AlphaFoldDB" id="A0A9P9FU72"/>
<keyword evidence="1" id="KW-0472">Membrane</keyword>
<gene>
    <name evidence="2" type="ORF">EDB81DRAFT_43092</name>
</gene>
<accession>A0A9P9FU72</accession>
<dbReference type="Proteomes" id="UP000738349">
    <property type="component" value="Unassembled WGS sequence"/>
</dbReference>
<feature type="transmembrane region" description="Helical" evidence="1">
    <location>
        <begin position="122"/>
        <end position="145"/>
    </location>
</feature>
<proteinExistence type="predicted"/>
<protein>
    <submittedName>
        <fullName evidence="2">Uncharacterized protein</fullName>
    </submittedName>
</protein>
<dbReference type="EMBL" id="JAGMUV010000001">
    <property type="protein sequence ID" value="KAH7176565.1"/>
    <property type="molecule type" value="Genomic_DNA"/>
</dbReference>
<keyword evidence="1" id="KW-0812">Transmembrane</keyword>
<comment type="caution">
    <text evidence="2">The sequence shown here is derived from an EMBL/GenBank/DDBJ whole genome shotgun (WGS) entry which is preliminary data.</text>
</comment>
<evidence type="ECO:0000313" key="3">
    <source>
        <dbReference type="Proteomes" id="UP000738349"/>
    </source>
</evidence>
<keyword evidence="1" id="KW-1133">Transmembrane helix</keyword>
<keyword evidence="3" id="KW-1185">Reference proteome</keyword>
<evidence type="ECO:0000256" key="1">
    <source>
        <dbReference type="SAM" id="Phobius"/>
    </source>
</evidence>
<sequence length="169" mass="18705">MNDWRYEKQVGVCRHVLSYADEKEVYLFTSAPGPTGPVLQISGWWLFLPRRHCIYARHTHSAVQLFCHQLLDLARLIGVRHLVAQVRVAFGIHCLAAPGAEVVDDNVVAHCACCFWERGPSLMTMLLGFDVIGGCLAALALHLVAMRTRALKVGKGGDDGCIYRRTTCG</sequence>
<evidence type="ECO:0000313" key="2">
    <source>
        <dbReference type="EMBL" id="KAH7176565.1"/>
    </source>
</evidence>
<organism evidence="2 3">
    <name type="scientific">Dactylonectria macrodidyma</name>
    <dbReference type="NCBI Taxonomy" id="307937"/>
    <lineage>
        <taxon>Eukaryota</taxon>
        <taxon>Fungi</taxon>
        <taxon>Dikarya</taxon>
        <taxon>Ascomycota</taxon>
        <taxon>Pezizomycotina</taxon>
        <taxon>Sordariomycetes</taxon>
        <taxon>Hypocreomycetidae</taxon>
        <taxon>Hypocreales</taxon>
        <taxon>Nectriaceae</taxon>
        <taxon>Dactylonectria</taxon>
    </lineage>
</organism>
<name>A0A9P9FU72_9HYPO</name>
<reference evidence="2" key="1">
    <citation type="journal article" date="2021" name="Nat. Commun.">
        <title>Genetic determinants of endophytism in the Arabidopsis root mycobiome.</title>
        <authorList>
            <person name="Mesny F."/>
            <person name="Miyauchi S."/>
            <person name="Thiergart T."/>
            <person name="Pickel B."/>
            <person name="Atanasova L."/>
            <person name="Karlsson M."/>
            <person name="Huettel B."/>
            <person name="Barry K.W."/>
            <person name="Haridas S."/>
            <person name="Chen C."/>
            <person name="Bauer D."/>
            <person name="Andreopoulos W."/>
            <person name="Pangilinan J."/>
            <person name="LaButti K."/>
            <person name="Riley R."/>
            <person name="Lipzen A."/>
            <person name="Clum A."/>
            <person name="Drula E."/>
            <person name="Henrissat B."/>
            <person name="Kohler A."/>
            <person name="Grigoriev I.V."/>
            <person name="Martin F.M."/>
            <person name="Hacquard S."/>
        </authorList>
    </citation>
    <scope>NUCLEOTIDE SEQUENCE</scope>
    <source>
        <strain evidence="2">MPI-CAGE-AT-0147</strain>
    </source>
</reference>